<evidence type="ECO:0000256" key="2">
    <source>
        <dbReference type="ARBA" id="ARBA00007346"/>
    </source>
</evidence>
<gene>
    <name evidence="10" type="ORF">NP493_669g01028</name>
</gene>
<dbReference type="GO" id="GO:0015986">
    <property type="term" value="P:proton motive force-driven ATP synthesis"/>
    <property type="evidence" value="ECO:0007669"/>
    <property type="project" value="InterPro"/>
</dbReference>
<dbReference type="GO" id="GO:0015078">
    <property type="term" value="F:proton transmembrane transporter activity"/>
    <property type="evidence" value="ECO:0007669"/>
    <property type="project" value="InterPro"/>
</dbReference>
<comment type="subcellular location">
    <subcellularLocation>
        <location evidence="1">Mitochondrion inner membrane</location>
    </subcellularLocation>
</comment>
<dbReference type="Proteomes" id="UP001209878">
    <property type="component" value="Unassembled WGS sequence"/>
</dbReference>
<dbReference type="InterPro" id="IPR008387">
    <property type="entry name" value="ATP_synth_f6_mt"/>
</dbReference>
<evidence type="ECO:0000256" key="8">
    <source>
        <dbReference type="ARBA" id="ARBA00023128"/>
    </source>
</evidence>
<comment type="similarity">
    <text evidence="2">Belongs to the eukaryotic ATPase subunit F6 family.</text>
</comment>
<protein>
    <recommendedName>
        <fullName evidence="12">ATP synthase-coupling factor 6, mitochondrial</fullName>
    </recommendedName>
</protein>
<keyword evidence="4" id="KW-0138">CF(0)</keyword>
<evidence type="ECO:0000256" key="7">
    <source>
        <dbReference type="ARBA" id="ARBA00023065"/>
    </source>
</evidence>
<keyword evidence="8" id="KW-0496">Mitochondrion</keyword>
<evidence type="ECO:0000313" key="11">
    <source>
        <dbReference type="Proteomes" id="UP001209878"/>
    </source>
</evidence>
<keyword evidence="6" id="KW-0999">Mitochondrion inner membrane</keyword>
<comment type="caution">
    <text evidence="10">The sequence shown here is derived from an EMBL/GenBank/DDBJ whole genome shotgun (WGS) entry which is preliminary data.</text>
</comment>
<evidence type="ECO:0000256" key="9">
    <source>
        <dbReference type="ARBA" id="ARBA00023136"/>
    </source>
</evidence>
<dbReference type="SUPFAM" id="SSF111357">
    <property type="entry name" value="Mitochondrial ATP synthase coupling factor 6"/>
    <property type="match status" value="1"/>
</dbReference>
<keyword evidence="9" id="KW-0472">Membrane</keyword>
<sequence>MVLTRLLVGVRRCPHVILQQCRRNIGVTAACYQQAVTDPIQKMFLDKVHDYASKSQAAGGKLVDVNPQVEKELQDELAKISRVYGADKQDMTKFPTFNFTDPKLKAVGVELEAKDKAGAAEAEAEYEEEAEEKYYWEI</sequence>
<name>A0AAD9KRW3_RIDPI</name>
<evidence type="ECO:0000256" key="4">
    <source>
        <dbReference type="ARBA" id="ARBA00022547"/>
    </source>
</evidence>
<dbReference type="EMBL" id="JAODUO010000673">
    <property type="protein sequence ID" value="KAK2176264.1"/>
    <property type="molecule type" value="Genomic_DNA"/>
</dbReference>
<accession>A0AAD9KRW3</accession>
<dbReference type="GO" id="GO:0045259">
    <property type="term" value="C:proton-transporting ATP synthase complex"/>
    <property type="evidence" value="ECO:0007669"/>
    <property type="project" value="UniProtKB-KW"/>
</dbReference>
<proteinExistence type="inferred from homology"/>
<dbReference type="Pfam" id="PF05511">
    <property type="entry name" value="ATP-synt_F6"/>
    <property type="match status" value="1"/>
</dbReference>
<keyword evidence="11" id="KW-1185">Reference proteome</keyword>
<dbReference type="PANTHER" id="PTHR12441:SF10">
    <property type="entry name" value="ATP SYNTHASE-COUPLING FACTOR 6, MITOCHONDRIAL"/>
    <property type="match status" value="1"/>
</dbReference>
<dbReference type="FunFam" id="1.10.246.110:FF:000001">
    <property type="entry name" value="ATP synthase-coupling factor 6, mitochondrial"/>
    <property type="match status" value="1"/>
</dbReference>
<evidence type="ECO:0000256" key="6">
    <source>
        <dbReference type="ARBA" id="ARBA00022792"/>
    </source>
</evidence>
<evidence type="ECO:0000256" key="5">
    <source>
        <dbReference type="ARBA" id="ARBA00022781"/>
    </source>
</evidence>
<evidence type="ECO:0000313" key="10">
    <source>
        <dbReference type="EMBL" id="KAK2176264.1"/>
    </source>
</evidence>
<dbReference type="InterPro" id="IPR036204">
    <property type="entry name" value="ATP_synth_f6_sf_mt"/>
</dbReference>
<reference evidence="10" key="1">
    <citation type="journal article" date="2023" name="Mol. Biol. Evol.">
        <title>Third-Generation Sequencing Reveals the Adaptive Role of the Epigenome in Three Deep-Sea Polychaetes.</title>
        <authorList>
            <person name="Perez M."/>
            <person name="Aroh O."/>
            <person name="Sun Y."/>
            <person name="Lan Y."/>
            <person name="Juniper S.K."/>
            <person name="Young C.R."/>
            <person name="Angers B."/>
            <person name="Qian P.Y."/>
        </authorList>
    </citation>
    <scope>NUCLEOTIDE SEQUENCE</scope>
    <source>
        <strain evidence="10">R07B-5</strain>
    </source>
</reference>
<dbReference type="GO" id="GO:0005743">
    <property type="term" value="C:mitochondrial inner membrane"/>
    <property type="evidence" value="ECO:0007669"/>
    <property type="project" value="UniProtKB-SubCell"/>
</dbReference>
<keyword evidence="7" id="KW-0406">Ion transport</keyword>
<organism evidence="10 11">
    <name type="scientific">Ridgeia piscesae</name>
    <name type="common">Tubeworm</name>
    <dbReference type="NCBI Taxonomy" id="27915"/>
    <lineage>
        <taxon>Eukaryota</taxon>
        <taxon>Metazoa</taxon>
        <taxon>Spiralia</taxon>
        <taxon>Lophotrochozoa</taxon>
        <taxon>Annelida</taxon>
        <taxon>Polychaeta</taxon>
        <taxon>Sedentaria</taxon>
        <taxon>Canalipalpata</taxon>
        <taxon>Sabellida</taxon>
        <taxon>Siboglinidae</taxon>
        <taxon>Ridgeia</taxon>
    </lineage>
</organism>
<evidence type="ECO:0000256" key="1">
    <source>
        <dbReference type="ARBA" id="ARBA00004273"/>
    </source>
</evidence>
<keyword evidence="3" id="KW-0813">Transport</keyword>
<dbReference type="AlphaFoldDB" id="A0AAD9KRW3"/>
<dbReference type="PANTHER" id="PTHR12441">
    <property type="entry name" value="ATP SYNTHASE COUPLING FACTOR 6, MITOCHONDRIAL"/>
    <property type="match status" value="1"/>
</dbReference>
<dbReference type="Gene3D" id="1.10.246.110">
    <property type="entry name" value="Mitochondrial ATP synthase-coupling factor 6"/>
    <property type="match status" value="1"/>
</dbReference>
<evidence type="ECO:0000256" key="3">
    <source>
        <dbReference type="ARBA" id="ARBA00022448"/>
    </source>
</evidence>
<keyword evidence="5" id="KW-0375">Hydrogen ion transport</keyword>
<evidence type="ECO:0008006" key="12">
    <source>
        <dbReference type="Google" id="ProtNLM"/>
    </source>
</evidence>